<name>A0A4Q7TV53_9MICO</name>
<evidence type="ECO:0000313" key="1">
    <source>
        <dbReference type="EMBL" id="RZT64805.1"/>
    </source>
</evidence>
<dbReference type="InterPro" id="IPR051781">
    <property type="entry name" value="Metallo-dep_Hydrolase"/>
</dbReference>
<reference evidence="1 2" key="1">
    <citation type="journal article" date="2015" name="Stand. Genomic Sci.">
        <title>Genomic Encyclopedia of Bacterial and Archaeal Type Strains, Phase III: the genomes of soil and plant-associated and newly described type strains.</title>
        <authorList>
            <person name="Whitman W.B."/>
            <person name="Woyke T."/>
            <person name="Klenk H.P."/>
            <person name="Zhou Y."/>
            <person name="Lilburn T.G."/>
            <person name="Beck B.J."/>
            <person name="De Vos P."/>
            <person name="Vandamme P."/>
            <person name="Eisen J.A."/>
            <person name="Garrity G."/>
            <person name="Hugenholtz P."/>
            <person name="Kyrpides N.C."/>
        </authorList>
    </citation>
    <scope>NUCLEOTIDE SEQUENCE [LARGE SCALE GENOMIC DNA]</scope>
    <source>
        <strain evidence="1 2">RF6</strain>
    </source>
</reference>
<dbReference type="PANTHER" id="PTHR43135">
    <property type="entry name" value="ALPHA-D-RIBOSE 1-METHYLPHOSPHONATE 5-TRIPHOSPHATE DIPHOSPHATASE"/>
    <property type="match status" value="1"/>
</dbReference>
<evidence type="ECO:0000313" key="2">
    <source>
        <dbReference type="Proteomes" id="UP000291832"/>
    </source>
</evidence>
<dbReference type="Proteomes" id="UP000291832">
    <property type="component" value="Unassembled WGS sequence"/>
</dbReference>
<keyword evidence="2" id="KW-1185">Reference proteome</keyword>
<sequence length="332" mass="34453">MTMRAHYRDAAGAVRLGELRVADDGAITITADHSGSGPVLDAGLVTGTFTDWHVHLQLIDERELDGGSIGRVLDLGGNPAVLRALSEDPGRPDPALGVRVDYAGAFITAPGGYPSDREWAPAGSTREVSEVDAAVAAVAEMARHGANHVKVASNGAAGPVLSDEVFSAIVAAAGAAGLPVVAHAEGPGEALRAYRLGARVFAHTPFTERLNDAELRAFARDSVWISTLDIHGWGTPDAAFEIARDNLAGFAQRGGRVRYGTDLGNGPLPVGLNRRELRALGAAGLTAEAQLAALTPRDPVRQPSRLLLIPGDVRGELDVAATRPLSAGDLSS</sequence>
<dbReference type="AlphaFoldDB" id="A0A4Q7TV53"/>
<dbReference type="SUPFAM" id="SSF51556">
    <property type="entry name" value="Metallo-dependent hydrolases"/>
    <property type="match status" value="1"/>
</dbReference>
<gene>
    <name evidence="1" type="ORF">EV139_2229</name>
</gene>
<protein>
    <recommendedName>
        <fullName evidence="3">Imidazolonepropionase-like amidohydrolase</fullName>
    </recommendedName>
</protein>
<dbReference type="EMBL" id="SHKI01000005">
    <property type="protein sequence ID" value="RZT64805.1"/>
    <property type="molecule type" value="Genomic_DNA"/>
</dbReference>
<dbReference type="OrthoDB" id="3514520at2"/>
<proteinExistence type="predicted"/>
<comment type="caution">
    <text evidence="1">The sequence shown here is derived from an EMBL/GenBank/DDBJ whole genome shotgun (WGS) entry which is preliminary data.</text>
</comment>
<evidence type="ECO:0008006" key="3">
    <source>
        <dbReference type="Google" id="ProtNLM"/>
    </source>
</evidence>
<dbReference type="InterPro" id="IPR032466">
    <property type="entry name" value="Metal_Hydrolase"/>
</dbReference>
<organism evidence="1 2">
    <name type="scientific">Leucobacter luti</name>
    <dbReference type="NCBI Taxonomy" id="340320"/>
    <lineage>
        <taxon>Bacteria</taxon>
        <taxon>Bacillati</taxon>
        <taxon>Actinomycetota</taxon>
        <taxon>Actinomycetes</taxon>
        <taxon>Micrococcales</taxon>
        <taxon>Microbacteriaceae</taxon>
        <taxon>Leucobacter</taxon>
    </lineage>
</organism>
<accession>A0A4Q7TV53</accession>
<dbReference type="RefSeq" id="WP_130454384.1">
    <property type="nucleotide sequence ID" value="NZ_QYAG01000001.1"/>
</dbReference>
<dbReference type="Gene3D" id="3.20.20.140">
    <property type="entry name" value="Metal-dependent hydrolases"/>
    <property type="match status" value="1"/>
</dbReference>
<dbReference type="PANTHER" id="PTHR43135:SF3">
    <property type="entry name" value="ALPHA-D-RIBOSE 1-METHYLPHOSPHONATE 5-TRIPHOSPHATE DIPHOSPHATASE"/>
    <property type="match status" value="1"/>
</dbReference>